<evidence type="ECO:0000256" key="6">
    <source>
        <dbReference type="ARBA" id="ARBA00022753"/>
    </source>
</evidence>
<dbReference type="PROSITE" id="PS50803">
    <property type="entry name" value="OAR"/>
    <property type="match status" value="1"/>
</dbReference>
<comment type="caution">
    <text evidence="19">The sequence shown here is derived from an EMBL/GenBank/DDBJ whole genome shotgun (WGS) entry which is preliminary data.</text>
</comment>
<dbReference type="FunFam" id="1.10.418.10:FF:000023">
    <property type="entry name" value="EH domain-binding protein 1 isoform X1"/>
    <property type="match status" value="1"/>
</dbReference>
<feature type="domain" description="Homeobox" evidence="16">
    <location>
        <begin position="86"/>
        <end position="146"/>
    </location>
</feature>
<evidence type="ECO:0000256" key="12">
    <source>
        <dbReference type="RuleBase" id="RU000682"/>
    </source>
</evidence>
<dbReference type="InterPro" id="IPR009057">
    <property type="entry name" value="Homeodomain-like_sf"/>
</dbReference>
<evidence type="ECO:0000256" key="2">
    <source>
        <dbReference type="ARBA" id="ARBA00004123"/>
    </source>
</evidence>
<evidence type="ECO:0000256" key="3">
    <source>
        <dbReference type="ARBA" id="ARBA00004177"/>
    </source>
</evidence>
<keyword evidence="8 11" id="KW-0238">DNA-binding</keyword>
<dbReference type="PROSITE" id="PS50071">
    <property type="entry name" value="HOMEOBOX_2"/>
    <property type="match status" value="1"/>
</dbReference>
<feature type="region of interest" description="Disordered" evidence="14">
    <location>
        <begin position="431"/>
        <end position="453"/>
    </location>
</feature>
<gene>
    <name evidence="19" type="ORF">F7725_003035</name>
</gene>
<evidence type="ECO:0000259" key="17">
    <source>
        <dbReference type="PROSITE" id="PS50803"/>
    </source>
</evidence>
<dbReference type="PANTHER" id="PTHR23167">
    <property type="entry name" value="CALPONIN HOMOLOGY DOMAIN-CONTAINING PROTEIN DDB_G0272472-RELATED"/>
    <property type="match status" value="1"/>
</dbReference>
<dbReference type="InterPro" id="IPR001715">
    <property type="entry name" value="CH_dom"/>
</dbReference>
<feature type="region of interest" description="Disordered" evidence="14">
    <location>
        <begin position="169"/>
        <end position="192"/>
    </location>
</feature>
<proteinExistence type="predicted"/>
<keyword evidence="20" id="KW-1185">Reference proteome</keyword>
<dbReference type="Gene3D" id="1.10.418.10">
    <property type="entry name" value="Calponin-like domain"/>
    <property type="match status" value="1"/>
</dbReference>
<dbReference type="InterPro" id="IPR017970">
    <property type="entry name" value="Homeobox_CS"/>
</dbReference>
<evidence type="ECO:0000259" key="16">
    <source>
        <dbReference type="PROSITE" id="PS50071"/>
    </source>
</evidence>
<evidence type="ECO:0000259" key="18">
    <source>
        <dbReference type="PROSITE" id="PS51848"/>
    </source>
</evidence>
<evidence type="ECO:0000313" key="19">
    <source>
        <dbReference type="EMBL" id="KAF3845957.1"/>
    </source>
</evidence>
<dbReference type="Pfam" id="PF00307">
    <property type="entry name" value="CH"/>
    <property type="match status" value="1"/>
</dbReference>
<comment type="subcellular location">
    <subcellularLocation>
        <location evidence="3">Endosome</location>
    </subcellularLocation>
    <subcellularLocation>
        <location evidence="2 11 12">Nucleus</location>
    </subcellularLocation>
</comment>
<dbReference type="Pfam" id="PF00046">
    <property type="entry name" value="Homeodomain"/>
    <property type="match status" value="1"/>
</dbReference>
<dbReference type="OrthoDB" id="10017054at2759"/>
<comment type="function">
    <text evidence="1">Sequence-specific transcription factor which is part of a developmental regulatory system that provides cells with specific positional identities on the anterior-posterior axis.</text>
</comment>
<dbReference type="InterPro" id="IPR050540">
    <property type="entry name" value="F-actin_Monoox_Mical"/>
</dbReference>
<accession>A0A7J5YBL5</accession>
<feature type="coiled-coil region" evidence="13">
    <location>
        <begin position="906"/>
        <end position="940"/>
    </location>
</feature>
<evidence type="ECO:0000256" key="1">
    <source>
        <dbReference type="ARBA" id="ARBA00003263"/>
    </source>
</evidence>
<dbReference type="PROSITE" id="PS50021">
    <property type="entry name" value="CH"/>
    <property type="match status" value="1"/>
</dbReference>
<dbReference type="InterPro" id="IPR001356">
    <property type="entry name" value="HD"/>
</dbReference>
<protein>
    <recommendedName>
        <fullName evidence="21">MICAL-like protein 2</fullName>
    </recommendedName>
</protein>
<dbReference type="PROSITE" id="PS00027">
    <property type="entry name" value="HOMEOBOX_1"/>
    <property type="match status" value="1"/>
</dbReference>
<dbReference type="InterPro" id="IPR003654">
    <property type="entry name" value="OAR_dom"/>
</dbReference>
<dbReference type="GO" id="GO:0005768">
    <property type="term" value="C:endosome"/>
    <property type="evidence" value="ECO:0007669"/>
    <property type="project" value="UniProtKB-SubCell"/>
</dbReference>
<feature type="DNA-binding region" description="Homeobox" evidence="11">
    <location>
        <begin position="88"/>
        <end position="147"/>
    </location>
</feature>
<evidence type="ECO:0000256" key="10">
    <source>
        <dbReference type="ARBA" id="ARBA00023242"/>
    </source>
</evidence>
<dbReference type="SMART" id="SM01203">
    <property type="entry name" value="DUF3585"/>
    <property type="match status" value="1"/>
</dbReference>
<feature type="compositionally biased region" description="Polar residues" evidence="14">
    <location>
        <begin position="253"/>
        <end position="266"/>
    </location>
</feature>
<dbReference type="GO" id="GO:0005634">
    <property type="term" value="C:nucleus"/>
    <property type="evidence" value="ECO:0007669"/>
    <property type="project" value="UniProtKB-SubCell"/>
</dbReference>
<feature type="region of interest" description="Disordered" evidence="14">
    <location>
        <begin position="250"/>
        <end position="271"/>
    </location>
</feature>
<dbReference type="Pfam" id="PF03826">
    <property type="entry name" value="OAR"/>
    <property type="match status" value="1"/>
</dbReference>
<feature type="region of interest" description="Disordered" evidence="14">
    <location>
        <begin position="534"/>
        <end position="580"/>
    </location>
</feature>
<dbReference type="Pfam" id="PF12130">
    <property type="entry name" value="bMERB_dom"/>
    <property type="match status" value="1"/>
</dbReference>
<dbReference type="GO" id="GO:0000981">
    <property type="term" value="F:DNA-binding transcription factor activity, RNA polymerase II-specific"/>
    <property type="evidence" value="ECO:0007669"/>
    <property type="project" value="InterPro"/>
</dbReference>
<evidence type="ECO:0008006" key="21">
    <source>
        <dbReference type="Google" id="ProtNLM"/>
    </source>
</evidence>
<dbReference type="SMART" id="SM00389">
    <property type="entry name" value="HOX"/>
    <property type="match status" value="1"/>
</dbReference>
<dbReference type="InterPro" id="IPR022735">
    <property type="entry name" value="bMERB_dom"/>
</dbReference>
<dbReference type="AlphaFoldDB" id="A0A7J5YBL5"/>
<feature type="domain" description="BMERB" evidence="18">
    <location>
        <begin position="895"/>
        <end position="1047"/>
    </location>
</feature>
<evidence type="ECO:0000256" key="7">
    <source>
        <dbReference type="ARBA" id="ARBA00023054"/>
    </source>
</evidence>
<reference evidence="19 20" key="1">
    <citation type="submission" date="2020-03" db="EMBL/GenBank/DDBJ databases">
        <title>Dissostichus mawsoni Genome sequencing and assembly.</title>
        <authorList>
            <person name="Park H."/>
        </authorList>
    </citation>
    <scope>NUCLEOTIDE SEQUENCE [LARGE SCALE GENOMIC DNA]</scope>
    <source>
        <strain evidence="19">DM0001</strain>
        <tissue evidence="19">Muscle</tissue>
    </source>
</reference>
<dbReference type="Gene3D" id="1.10.10.60">
    <property type="entry name" value="Homeodomain-like"/>
    <property type="match status" value="1"/>
</dbReference>
<feature type="region of interest" description="Disordered" evidence="14">
    <location>
        <begin position="205"/>
        <end position="234"/>
    </location>
</feature>
<feature type="region of interest" description="Disordered" evidence="14">
    <location>
        <begin position="1049"/>
        <end position="1078"/>
    </location>
</feature>
<keyword evidence="10 11" id="KW-0539">Nucleus</keyword>
<dbReference type="InterPro" id="IPR036872">
    <property type="entry name" value="CH_dom_sf"/>
</dbReference>
<keyword evidence="7 13" id="KW-0175">Coiled coil</keyword>
<dbReference type="SMART" id="SM00033">
    <property type="entry name" value="CH"/>
    <property type="match status" value="1"/>
</dbReference>
<feature type="compositionally biased region" description="Basic residues" evidence="14">
    <location>
        <begin position="1055"/>
        <end position="1078"/>
    </location>
</feature>
<evidence type="ECO:0000256" key="8">
    <source>
        <dbReference type="ARBA" id="ARBA00023125"/>
    </source>
</evidence>
<feature type="compositionally biased region" description="Basic and acidic residues" evidence="14">
    <location>
        <begin position="722"/>
        <end position="737"/>
    </location>
</feature>
<sequence length="1078" mass="120747">MDMFGPGQLVSTLLPAVFHSPAAHFFPAFPTRLGSPHQFLIPGPFISYESLRNYLQPDPCKEAFLLATQAVGIGPLTEGIDEQRPVKQRRARANYSSWQLEELEKAFETTHYPDIFMREALALRLDLIEARVQVWFQNRRAKMRRQLKLQGQLAGPFVKRDSDEMCEKASRSLKQQTESCDDETWERRQEGENYPWTKAASAALSARLQPATPRSGKWERPEGPGGPSSDELRSCSIAKLRAKAREHEAEIHSSVNMSAGDTQSQTQEDDATHRRSCSAALYGQSLNTDICFYLSFLRLLHTEPPPVAHFVPREQCVAGSMAAIKALEQWCKLQCDGYRDVAITNMTTSFKNGMAFCALIHKYRPDLIDYDSLKEEDVLENNRLIAEEKLGIPALLDAEDMVALRIPDRLSILTYVSQYYNYFKGRPPMGGVKRPAEGSKEEPSEKKNLPVVSKTFVSKTATEKRLPSTAQTSPKVARAAVQKPVLAENANKNGTLTSKCVACKCHVHLVQRHFVDGKLYHRSCFKRVQTREESRHFHLQRPPEQLQTPSSELGIKNRPSGSAGWVNSASQTQPAPRPSSVLSAPVNILLKPVVSPAPPSQSWTASAHRTQTARQRFFQAAAPLTEASAGNRKQTDPSSVSGRPKVPLTSDDEKNRASTNIGKKLAEENCNNNNKRPFTIRSAGRRFGEEPSPADGPGLRKDKCSQDPAGNRAGQPDTSQTNKKEPPCLKAINKDNTRPATVHTTAKGKHNSIHFTYPVWGQLRLKPVKMELASKDAEAEGFTDHKPGFLSTTCSNVPSSPTRPPSAPLPALPPVSLPLFDPAPFREASPQKPQLGSGNLDFKNGTHSPIKSAPRRSAVESVRSPTTTPANHSNPPGAKKGKYLSPTNASRTEMRSPSVKSYHVPVEQIERDLDDIERNLALLEKEGVELEKNLRSCEEEGEGDILMDPLMVDWFNLIRKKQMYIRKESELVYKARTQELEQQQPGVEGELRRLLEKPDHLKSREEQQREKKLMQRLVEIVDGRNAIVEGLDEDRLREVEEDQQLNEMMQNLGVKKAKNKRKSSISKLFRRRSKRRVE</sequence>
<dbReference type="FunFam" id="1.10.10.60:FF:000304">
    <property type="entry name" value="Visual system homeobox"/>
    <property type="match status" value="1"/>
</dbReference>
<feature type="domain" description="OAR" evidence="17">
    <location>
        <begin position="235"/>
        <end position="248"/>
    </location>
</feature>
<evidence type="ECO:0000256" key="14">
    <source>
        <dbReference type="SAM" id="MobiDB-lite"/>
    </source>
</evidence>
<evidence type="ECO:0000256" key="5">
    <source>
        <dbReference type="ARBA" id="ARBA00022553"/>
    </source>
</evidence>
<keyword evidence="4" id="KW-0217">Developmental protein</keyword>
<evidence type="ECO:0000256" key="11">
    <source>
        <dbReference type="PROSITE-ProRule" id="PRU00108"/>
    </source>
</evidence>
<feature type="domain" description="Calponin-homology (CH)" evidence="15">
    <location>
        <begin position="321"/>
        <end position="424"/>
    </location>
</feature>
<dbReference type="SUPFAM" id="SSF46689">
    <property type="entry name" value="Homeodomain-like"/>
    <property type="match status" value="1"/>
</dbReference>
<evidence type="ECO:0000256" key="9">
    <source>
        <dbReference type="ARBA" id="ARBA00023155"/>
    </source>
</evidence>
<organism evidence="19 20">
    <name type="scientific">Dissostichus mawsoni</name>
    <name type="common">Antarctic cod</name>
    <dbReference type="NCBI Taxonomy" id="36200"/>
    <lineage>
        <taxon>Eukaryota</taxon>
        <taxon>Metazoa</taxon>
        <taxon>Chordata</taxon>
        <taxon>Craniata</taxon>
        <taxon>Vertebrata</taxon>
        <taxon>Euteleostomi</taxon>
        <taxon>Actinopterygii</taxon>
        <taxon>Neopterygii</taxon>
        <taxon>Teleostei</taxon>
        <taxon>Neoteleostei</taxon>
        <taxon>Acanthomorphata</taxon>
        <taxon>Eupercaria</taxon>
        <taxon>Perciformes</taxon>
        <taxon>Notothenioidei</taxon>
        <taxon>Nototheniidae</taxon>
        <taxon>Dissostichus</taxon>
    </lineage>
</organism>
<evidence type="ECO:0000259" key="15">
    <source>
        <dbReference type="PROSITE" id="PS50021"/>
    </source>
</evidence>
<feature type="region of interest" description="Disordered" evidence="14">
    <location>
        <begin position="623"/>
        <end position="748"/>
    </location>
</feature>
<dbReference type="EMBL" id="JAAKFY010000014">
    <property type="protein sequence ID" value="KAF3845957.1"/>
    <property type="molecule type" value="Genomic_DNA"/>
</dbReference>
<name>A0A7J5YBL5_DISMA</name>
<keyword evidence="6" id="KW-0967">Endosome</keyword>
<feature type="compositionally biased region" description="Polar residues" evidence="14">
    <location>
        <begin position="565"/>
        <end position="574"/>
    </location>
</feature>
<dbReference type="CDD" id="cd00086">
    <property type="entry name" value="homeodomain"/>
    <property type="match status" value="1"/>
</dbReference>
<evidence type="ECO:0000256" key="4">
    <source>
        <dbReference type="ARBA" id="ARBA00022473"/>
    </source>
</evidence>
<dbReference type="PROSITE" id="PS51848">
    <property type="entry name" value="BMERB"/>
    <property type="match status" value="1"/>
</dbReference>
<keyword evidence="9 11" id="KW-0371">Homeobox</keyword>
<evidence type="ECO:0000313" key="20">
    <source>
        <dbReference type="Proteomes" id="UP000518266"/>
    </source>
</evidence>
<feature type="compositionally biased region" description="Polar residues" evidence="14">
    <location>
        <begin position="863"/>
        <end position="874"/>
    </location>
</feature>
<feature type="region of interest" description="Disordered" evidence="14">
    <location>
        <begin position="820"/>
        <end position="902"/>
    </location>
</feature>
<keyword evidence="5" id="KW-0597">Phosphoprotein</keyword>
<dbReference type="PANTHER" id="PTHR23167:SF87">
    <property type="entry name" value="MICAL-LIKE PROTEIN 2"/>
    <property type="match status" value="1"/>
</dbReference>
<feature type="region of interest" description="Disordered" evidence="14">
    <location>
        <begin position="794"/>
        <end position="813"/>
    </location>
</feature>
<feature type="compositionally biased region" description="Pro residues" evidence="14">
    <location>
        <begin position="801"/>
        <end position="813"/>
    </location>
</feature>
<dbReference type="Proteomes" id="UP000518266">
    <property type="component" value="Unassembled WGS sequence"/>
</dbReference>
<dbReference type="SUPFAM" id="SSF57716">
    <property type="entry name" value="Glucocorticoid receptor-like (DNA-binding domain)"/>
    <property type="match status" value="1"/>
</dbReference>
<feature type="compositionally biased region" description="Basic and acidic residues" evidence="14">
    <location>
        <begin position="434"/>
        <end position="448"/>
    </location>
</feature>
<dbReference type="SUPFAM" id="SSF47576">
    <property type="entry name" value="Calponin-homology domain, CH-domain"/>
    <property type="match status" value="1"/>
</dbReference>
<dbReference type="GO" id="GO:0003677">
    <property type="term" value="F:DNA binding"/>
    <property type="evidence" value="ECO:0007669"/>
    <property type="project" value="UniProtKB-UniRule"/>
</dbReference>
<evidence type="ECO:0000256" key="13">
    <source>
        <dbReference type="SAM" id="Coils"/>
    </source>
</evidence>